<evidence type="ECO:0000256" key="5">
    <source>
        <dbReference type="ARBA" id="ARBA00011738"/>
    </source>
</evidence>
<evidence type="ECO:0000256" key="16">
    <source>
        <dbReference type="HAMAP-Rule" id="MF_01274"/>
    </source>
</evidence>
<keyword evidence="16" id="KW-0479">Metal-binding</keyword>
<gene>
    <name evidence="16" type="primary">coaX</name>
    <name evidence="17" type="ORF">FHS09_004480</name>
</gene>
<accession>A0A7W4WG42</accession>
<name>A0A7W4WG42_9GAMM</name>
<feature type="binding site" evidence="16">
    <location>
        <position position="125"/>
    </location>
    <ligand>
        <name>K(+)</name>
        <dbReference type="ChEBI" id="CHEBI:29103"/>
    </ligand>
</feature>
<dbReference type="Gene3D" id="3.30.420.40">
    <property type="match status" value="2"/>
</dbReference>
<feature type="active site" description="Proton acceptor" evidence="16">
    <location>
        <position position="105"/>
    </location>
</feature>
<dbReference type="SUPFAM" id="SSF53067">
    <property type="entry name" value="Actin-like ATPase domain"/>
    <property type="match status" value="2"/>
</dbReference>
<organism evidence="17 18">
    <name type="scientific">Microbulbifer rhizosphaerae</name>
    <dbReference type="NCBI Taxonomy" id="1562603"/>
    <lineage>
        <taxon>Bacteria</taxon>
        <taxon>Pseudomonadati</taxon>
        <taxon>Pseudomonadota</taxon>
        <taxon>Gammaproteobacteria</taxon>
        <taxon>Cellvibrionales</taxon>
        <taxon>Microbulbiferaceae</taxon>
        <taxon>Microbulbifer</taxon>
    </lineage>
</organism>
<keyword evidence="12 16" id="KW-0630">Potassium</keyword>
<keyword evidence="10 16" id="KW-0418">Kinase</keyword>
<proteinExistence type="inferred from homology"/>
<evidence type="ECO:0000256" key="1">
    <source>
        <dbReference type="ARBA" id="ARBA00001206"/>
    </source>
</evidence>
<evidence type="ECO:0000256" key="7">
    <source>
        <dbReference type="ARBA" id="ARBA00022490"/>
    </source>
</evidence>
<keyword evidence="8 16" id="KW-0808">Transferase</keyword>
<evidence type="ECO:0000256" key="12">
    <source>
        <dbReference type="ARBA" id="ARBA00022958"/>
    </source>
</evidence>
<dbReference type="GO" id="GO:0046872">
    <property type="term" value="F:metal ion binding"/>
    <property type="evidence" value="ECO:0007669"/>
    <property type="project" value="UniProtKB-KW"/>
</dbReference>
<dbReference type="GO" id="GO:0004594">
    <property type="term" value="F:pantothenate kinase activity"/>
    <property type="evidence" value="ECO:0007669"/>
    <property type="project" value="UniProtKB-UniRule"/>
</dbReference>
<feature type="binding site" evidence="16">
    <location>
        <position position="128"/>
    </location>
    <ligand>
        <name>ATP</name>
        <dbReference type="ChEBI" id="CHEBI:30616"/>
    </ligand>
</feature>
<dbReference type="EC" id="2.7.1.33" evidence="6 16"/>
<evidence type="ECO:0000256" key="13">
    <source>
        <dbReference type="ARBA" id="ARBA00022993"/>
    </source>
</evidence>
<comment type="cofactor">
    <cofactor evidence="16">
        <name>NH4(+)</name>
        <dbReference type="ChEBI" id="CHEBI:28938"/>
    </cofactor>
    <cofactor evidence="16">
        <name>K(+)</name>
        <dbReference type="ChEBI" id="CHEBI:29103"/>
    </cofactor>
    <text evidence="16">A monovalent cation. Ammonium or potassium.</text>
</comment>
<evidence type="ECO:0000256" key="15">
    <source>
        <dbReference type="ARBA" id="ARBA00040883"/>
    </source>
</evidence>
<keyword evidence="13 16" id="KW-0173">Coenzyme A biosynthesis</keyword>
<evidence type="ECO:0000313" key="18">
    <source>
        <dbReference type="Proteomes" id="UP000535937"/>
    </source>
</evidence>
<comment type="catalytic activity">
    <reaction evidence="1 16">
        <text>(R)-pantothenate + ATP = (R)-4'-phosphopantothenate + ADP + H(+)</text>
        <dbReference type="Rhea" id="RHEA:16373"/>
        <dbReference type="ChEBI" id="CHEBI:10986"/>
        <dbReference type="ChEBI" id="CHEBI:15378"/>
        <dbReference type="ChEBI" id="CHEBI:29032"/>
        <dbReference type="ChEBI" id="CHEBI:30616"/>
        <dbReference type="ChEBI" id="CHEBI:456216"/>
        <dbReference type="EC" id="2.7.1.33"/>
    </reaction>
</comment>
<comment type="similarity">
    <text evidence="14 16">Belongs to the type III pantothenate kinase family.</text>
</comment>
<dbReference type="InterPro" id="IPR043129">
    <property type="entry name" value="ATPase_NBD"/>
</dbReference>
<evidence type="ECO:0000256" key="2">
    <source>
        <dbReference type="ARBA" id="ARBA00001958"/>
    </source>
</evidence>
<comment type="subunit">
    <text evidence="5 16">Homodimer.</text>
</comment>
<dbReference type="AlphaFoldDB" id="A0A7W4WG42"/>
<evidence type="ECO:0000256" key="6">
    <source>
        <dbReference type="ARBA" id="ARBA00012102"/>
    </source>
</evidence>
<evidence type="ECO:0000256" key="11">
    <source>
        <dbReference type="ARBA" id="ARBA00022840"/>
    </source>
</evidence>
<dbReference type="GO" id="GO:0005524">
    <property type="term" value="F:ATP binding"/>
    <property type="evidence" value="ECO:0007669"/>
    <property type="project" value="UniProtKB-UniRule"/>
</dbReference>
<dbReference type="PANTHER" id="PTHR34265:SF1">
    <property type="entry name" value="TYPE III PANTOTHENATE KINASE"/>
    <property type="match status" value="1"/>
</dbReference>
<dbReference type="InterPro" id="IPR004619">
    <property type="entry name" value="Type_III_PanK"/>
</dbReference>
<dbReference type="GO" id="GO:0015937">
    <property type="term" value="P:coenzyme A biosynthetic process"/>
    <property type="evidence" value="ECO:0007669"/>
    <property type="project" value="UniProtKB-UniRule"/>
</dbReference>
<dbReference type="HAMAP" id="MF_01274">
    <property type="entry name" value="Pantothen_kinase_3"/>
    <property type="match status" value="1"/>
</dbReference>
<comment type="subcellular location">
    <subcellularLocation>
        <location evidence="3 16">Cytoplasm</location>
    </subcellularLocation>
</comment>
<dbReference type="GO" id="GO:0005737">
    <property type="term" value="C:cytoplasm"/>
    <property type="evidence" value="ECO:0007669"/>
    <property type="project" value="UniProtKB-SubCell"/>
</dbReference>
<keyword evidence="11 16" id="KW-0067">ATP-binding</keyword>
<evidence type="ECO:0000256" key="14">
    <source>
        <dbReference type="ARBA" id="ARBA00038036"/>
    </source>
</evidence>
<feature type="binding site" evidence="16">
    <location>
        <position position="96"/>
    </location>
    <ligand>
        <name>substrate</name>
    </ligand>
</feature>
<feature type="binding site" evidence="16">
    <location>
        <position position="182"/>
    </location>
    <ligand>
        <name>substrate</name>
    </ligand>
</feature>
<dbReference type="NCBIfam" id="TIGR00671">
    <property type="entry name" value="baf"/>
    <property type="match status" value="1"/>
</dbReference>
<protein>
    <recommendedName>
        <fullName evidence="15 16">Type III pantothenate kinase</fullName>
        <ecNumber evidence="6 16">2.7.1.33</ecNumber>
    </recommendedName>
    <alternativeName>
        <fullName evidence="16">PanK-III</fullName>
    </alternativeName>
    <alternativeName>
        <fullName evidence="16">Pantothenic acid kinase</fullName>
    </alternativeName>
</protein>
<dbReference type="EMBL" id="JACHWZ010000041">
    <property type="protein sequence ID" value="MBB3063620.1"/>
    <property type="molecule type" value="Genomic_DNA"/>
</dbReference>
<dbReference type="PANTHER" id="PTHR34265">
    <property type="entry name" value="TYPE III PANTOTHENATE KINASE"/>
    <property type="match status" value="1"/>
</dbReference>
<dbReference type="UniPathway" id="UPA00241">
    <property type="reaction ID" value="UER00352"/>
</dbReference>
<keyword evidence="7 16" id="KW-0963">Cytoplasm</keyword>
<evidence type="ECO:0000256" key="4">
    <source>
        <dbReference type="ARBA" id="ARBA00005225"/>
    </source>
</evidence>
<feature type="binding site" evidence="16">
    <location>
        <begin position="10"/>
        <end position="17"/>
    </location>
    <ligand>
        <name>ATP</name>
        <dbReference type="ChEBI" id="CHEBI:30616"/>
    </ligand>
</feature>
<keyword evidence="9 16" id="KW-0547">Nucleotide-binding</keyword>
<evidence type="ECO:0000313" key="17">
    <source>
        <dbReference type="EMBL" id="MBB3063620.1"/>
    </source>
</evidence>
<dbReference type="Proteomes" id="UP000535937">
    <property type="component" value="Unassembled WGS sequence"/>
</dbReference>
<dbReference type="CDD" id="cd24015">
    <property type="entry name" value="ASKHA_NBD_PanK-III"/>
    <property type="match status" value="1"/>
</dbReference>
<evidence type="ECO:0000256" key="10">
    <source>
        <dbReference type="ARBA" id="ARBA00022777"/>
    </source>
</evidence>
<sequence>MSVGLILELDIGNTRSKWRLLDNGQSLALGALDTAALKRGELPVAWSDIRPQRLRAANVAGETVADALAALARDRFGLEAEFARVQADCAGVTCGYRKPGGLGVDRWLAVLAAHRLDPRAALIVDCGSAVTLDLLDTGGRHLGGYILPGLGPMRRALYSDTDAVKVREIRSPGMSLAPGRDTGEAVNRGLPLMVMGAVEHALAELRRTAGSEPLLWLTGGDGEFFSSLFPRPHELVPELVLDGLALSNP</sequence>
<dbReference type="Pfam" id="PF03309">
    <property type="entry name" value="Pan_kinase"/>
    <property type="match status" value="1"/>
</dbReference>
<evidence type="ECO:0000256" key="9">
    <source>
        <dbReference type="ARBA" id="ARBA00022741"/>
    </source>
</evidence>
<evidence type="ECO:0000256" key="3">
    <source>
        <dbReference type="ARBA" id="ARBA00004496"/>
    </source>
</evidence>
<comment type="pathway">
    <text evidence="4 16">Cofactor biosynthesis; coenzyme A biosynthesis; CoA from (R)-pantothenate: step 1/5.</text>
</comment>
<feature type="binding site" evidence="16">
    <location>
        <begin position="103"/>
        <end position="106"/>
    </location>
    <ligand>
        <name>substrate</name>
    </ligand>
</feature>
<keyword evidence="18" id="KW-1185">Reference proteome</keyword>
<comment type="cofactor">
    <cofactor evidence="2">
        <name>K(+)</name>
        <dbReference type="ChEBI" id="CHEBI:29103"/>
    </cofactor>
</comment>
<evidence type="ECO:0000256" key="8">
    <source>
        <dbReference type="ARBA" id="ARBA00022679"/>
    </source>
</evidence>
<comment type="caution">
    <text evidence="17">The sequence shown here is derived from an EMBL/GenBank/DDBJ whole genome shotgun (WGS) entry which is preliminary data.</text>
</comment>
<comment type="function">
    <text evidence="16">Catalyzes the phosphorylation of pantothenate (Pan), the first step in CoA biosynthesis.</text>
</comment>
<reference evidence="17 18" key="1">
    <citation type="submission" date="2020-08" db="EMBL/GenBank/DDBJ databases">
        <title>Genomic Encyclopedia of Type Strains, Phase III (KMG-III): the genomes of soil and plant-associated and newly described type strains.</title>
        <authorList>
            <person name="Whitman W."/>
        </authorList>
    </citation>
    <scope>NUCLEOTIDE SEQUENCE [LARGE SCALE GENOMIC DNA]</scope>
    <source>
        <strain evidence="17 18">CECT 8799</strain>
    </source>
</reference>